<evidence type="ECO:0000313" key="3">
    <source>
        <dbReference type="Proteomes" id="UP000053688"/>
    </source>
</evidence>
<comment type="caution">
    <text evidence="2">The sequence shown here is derived from an EMBL/GenBank/DDBJ whole genome shotgun (WGS) entry which is preliminary data.</text>
</comment>
<dbReference type="EMBL" id="AMSD01000002">
    <property type="protein sequence ID" value="EPE37296.1"/>
    <property type="molecule type" value="Genomic_DNA"/>
</dbReference>
<dbReference type="GO" id="GO:0008408">
    <property type="term" value="F:3'-5' exonuclease activity"/>
    <property type="evidence" value="ECO:0007669"/>
    <property type="project" value="InterPro"/>
</dbReference>
<dbReference type="PIRSF" id="PIRSF029225">
    <property type="entry name" value="DNA_pol_III_psi"/>
    <property type="match status" value="1"/>
</dbReference>
<evidence type="ECO:0000313" key="2">
    <source>
        <dbReference type="EMBL" id="EPE37296.1"/>
    </source>
</evidence>
<comment type="function">
    <text evidence="1">Part of the beta sliding clamp loading complex, which hydrolyzes ATP to load the beta clamp onto primed DNA to form the DNA replication pre-initiation complex. DNA polymerase III is a complex, multichain enzyme responsible for most of the replicative synthesis in bacteria. This DNA polymerase also exhibits 3' to 5' exonuclease activity.</text>
</comment>
<accession>S3DZG4</accession>
<gene>
    <name evidence="2" type="ORF">O1U_0596</name>
</gene>
<dbReference type="Proteomes" id="UP000053688">
    <property type="component" value="Unassembled WGS sequence"/>
</dbReference>
<dbReference type="eggNOG" id="COG3050">
    <property type="taxonomic scope" value="Bacteria"/>
</dbReference>
<dbReference type="InterPro" id="IPR036654">
    <property type="entry name" value="DNA_pol_III_psi_sf"/>
</dbReference>
<dbReference type="SUPFAM" id="SSF102220">
    <property type="entry name" value="DNA polymerase III psi subunit"/>
    <property type="match status" value="1"/>
</dbReference>
<keyword evidence="3" id="KW-1185">Reference proteome</keyword>
<name>S3DZG4_9GAMM</name>
<dbReference type="GO" id="GO:0006260">
    <property type="term" value="P:DNA replication"/>
    <property type="evidence" value="ECO:0007669"/>
    <property type="project" value="UniProtKB-KW"/>
</dbReference>
<proteinExistence type="predicted"/>
<dbReference type="GO" id="GO:0003887">
    <property type="term" value="F:DNA-directed DNA polymerase activity"/>
    <property type="evidence" value="ECO:0007669"/>
    <property type="project" value="UniProtKB-KW"/>
</dbReference>
<evidence type="ECO:0000256" key="1">
    <source>
        <dbReference type="PIRNR" id="PIRNR029225"/>
    </source>
</evidence>
<dbReference type="AlphaFoldDB" id="S3DZG4"/>
<reference evidence="2 3" key="1">
    <citation type="journal article" date="2014" name="Environ. Microbiol.">
        <title>Genomic signatures of obligate host dependence in the luminous bacterial symbiont of a vertebrate.</title>
        <authorList>
            <person name="Hendry T.A."/>
            <person name="de Wet J.R."/>
            <person name="Dunlap P.V."/>
        </authorList>
    </citation>
    <scope>NUCLEOTIDE SEQUENCE [LARGE SCALE GENOMIC DNA]</scope>
    <source>
        <strain evidence="2 3">Akat1</strain>
    </source>
</reference>
<sequence>MKKNTSSSNYFNYLKEMGITQWILAHPEKLSGYQLNQITLPSYFNFLLVSPVYPENETAKLFENVLKSMQLNPSEACHVLPEYFNYIEANQLKWIWFAGHPPIRNTIKKSLVSPLLEKIIGNKKERYLLWQQICSLK</sequence>
<keyword evidence="1" id="KW-0808">Transferase</keyword>
<keyword evidence="1" id="KW-0548">Nucleotidyltransferase</keyword>
<keyword evidence="1" id="KW-0239">DNA-directed DNA polymerase</keyword>
<dbReference type="Pfam" id="PF03603">
    <property type="entry name" value="DNA_III_psi"/>
    <property type="match status" value="1"/>
</dbReference>
<dbReference type="Gene3D" id="3.40.50.10220">
    <property type="entry name" value="DNA polymerase III, psi subunit"/>
    <property type="match status" value="1"/>
</dbReference>
<keyword evidence="1" id="KW-0235">DNA replication</keyword>
<dbReference type="RefSeq" id="WP_016503928.1">
    <property type="nucleotide sequence ID" value="NZ_AMSD01000002.1"/>
</dbReference>
<organism evidence="2 3">
    <name type="scientific">Candidatus Photodesmus katoptron Akat1</name>
    <dbReference type="NCBI Taxonomy" id="1236703"/>
    <lineage>
        <taxon>Bacteria</taxon>
        <taxon>Pseudomonadati</taxon>
        <taxon>Pseudomonadota</taxon>
        <taxon>Gammaproteobacteria</taxon>
        <taxon>Vibrionales</taxon>
        <taxon>Vibrionaceae</taxon>
        <taxon>Candidatus Photodesmus</taxon>
    </lineage>
</organism>
<protein>
    <recommendedName>
        <fullName evidence="1">DNA polymerase III subunit psi</fullName>
    </recommendedName>
</protein>
<dbReference type="InterPro" id="IPR004615">
    <property type="entry name" value="DNA_pol_III_psi"/>
</dbReference>
<dbReference type="STRING" id="28176.CF66_9064"/>